<accession>A0A069CVZ5</accession>
<evidence type="ECO:0000313" key="1">
    <source>
        <dbReference type="EMBL" id="GAK31970.1"/>
    </source>
</evidence>
<dbReference type="RefSeq" id="WP_045477214.1">
    <property type="nucleotide sequence ID" value="NZ_DF820504.1"/>
</dbReference>
<sequence length="128" mass="14858">MSTLNDAYLDVKELVNWADKIYLNKLDMTRFSDKETCFLLRNSTILPDDYASNSFQTFNSKIQIQIFFGFNLSFDIETKVIDLLKQLNKKHWLIEIVRPAIPDPDTAQLTATIIISKNKEIINVNIRS</sequence>
<dbReference type="Proteomes" id="UP000030643">
    <property type="component" value="Unassembled WGS sequence"/>
</dbReference>
<dbReference type="InterPro" id="IPR008524">
    <property type="entry name" value="DUF806"/>
</dbReference>
<dbReference type="AlphaFoldDB" id="A0A069CVZ5"/>
<organism evidence="1 2">
    <name type="scientific">Weissella oryzae (strain DSM 25784 / JCM 18191 / LMG 30913 / SG25)</name>
    <dbReference type="NCBI Taxonomy" id="1329250"/>
    <lineage>
        <taxon>Bacteria</taxon>
        <taxon>Bacillati</taxon>
        <taxon>Bacillota</taxon>
        <taxon>Bacilli</taxon>
        <taxon>Lactobacillales</taxon>
        <taxon>Lactobacillaceae</taxon>
        <taxon>Weissella</taxon>
    </lineage>
</organism>
<gene>
    <name evidence="1" type="ORF">WOSG25_210270</name>
</gene>
<keyword evidence="2" id="KW-1185">Reference proteome</keyword>
<dbReference type="OrthoDB" id="2292483at2"/>
<proteinExistence type="predicted"/>
<name>A0A069CVZ5_WEIOS</name>
<evidence type="ECO:0000313" key="2">
    <source>
        <dbReference type="Proteomes" id="UP000030643"/>
    </source>
</evidence>
<reference evidence="2" key="1">
    <citation type="journal article" date="2014" name="Genome Announc.">
        <title>Draft genome sequence of Weissella oryzae SG25T, isolated from fermented rice grains.</title>
        <authorList>
            <person name="Tanizawa Y."/>
            <person name="Fujisawa T."/>
            <person name="Mochizuki T."/>
            <person name="Kaminuma E."/>
            <person name="Suzuki Y."/>
            <person name="Nakamura Y."/>
            <person name="Tohno M."/>
        </authorList>
    </citation>
    <scope>NUCLEOTIDE SEQUENCE [LARGE SCALE GENOMIC DNA]</scope>
    <source>
        <strain evidence="2">DSM 25784 / JCM 18191 / LMG 30913 / SG25</strain>
    </source>
</reference>
<dbReference type="Pfam" id="PF05657">
    <property type="entry name" value="DUF806"/>
    <property type="match status" value="1"/>
</dbReference>
<protein>
    <submittedName>
        <fullName evidence="1">Uncharacterized protein</fullName>
    </submittedName>
</protein>
<dbReference type="EMBL" id="DF820504">
    <property type="protein sequence ID" value="GAK31970.1"/>
    <property type="molecule type" value="Genomic_DNA"/>
</dbReference>